<dbReference type="InterPro" id="IPR001611">
    <property type="entry name" value="Leu-rich_rpt"/>
</dbReference>
<evidence type="ECO:0000313" key="10">
    <source>
        <dbReference type="Proteomes" id="UP000823775"/>
    </source>
</evidence>
<comment type="subcellular location">
    <subcellularLocation>
        <location evidence="1">Membrane</location>
    </subcellularLocation>
</comment>
<proteinExistence type="predicted"/>
<keyword evidence="7" id="KW-0732">Signal</keyword>
<feature type="chain" id="PRO_5047409923" description="Protein kinase domain-containing protein" evidence="7">
    <location>
        <begin position="21"/>
        <end position="568"/>
    </location>
</feature>
<evidence type="ECO:0000256" key="7">
    <source>
        <dbReference type="SAM" id="SignalP"/>
    </source>
</evidence>
<dbReference type="SMART" id="SM00220">
    <property type="entry name" value="S_TKc"/>
    <property type="match status" value="1"/>
</dbReference>
<dbReference type="PANTHER" id="PTHR27008:SF497">
    <property type="entry name" value="OS11G0695000 PROTEIN"/>
    <property type="match status" value="1"/>
</dbReference>
<keyword evidence="4" id="KW-0677">Repeat</keyword>
<dbReference type="InterPro" id="IPR013210">
    <property type="entry name" value="LRR_N_plant-typ"/>
</dbReference>
<feature type="signal peptide" evidence="7">
    <location>
        <begin position="1"/>
        <end position="20"/>
    </location>
</feature>
<dbReference type="EMBL" id="JACEIK010000137">
    <property type="protein sequence ID" value="MCD7450578.1"/>
    <property type="molecule type" value="Genomic_DNA"/>
</dbReference>
<dbReference type="Pfam" id="PF00560">
    <property type="entry name" value="LRR_1"/>
    <property type="match status" value="2"/>
</dbReference>
<evidence type="ECO:0000256" key="4">
    <source>
        <dbReference type="ARBA" id="ARBA00022737"/>
    </source>
</evidence>
<gene>
    <name evidence="9" type="ORF">HAX54_007231</name>
</gene>
<dbReference type="SUPFAM" id="SSF52058">
    <property type="entry name" value="L domain-like"/>
    <property type="match status" value="1"/>
</dbReference>
<dbReference type="Gene3D" id="3.80.10.10">
    <property type="entry name" value="Ribonuclease Inhibitor"/>
    <property type="match status" value="2"/>
</dbReference>
<reference evidence="9 10" key="1">
    <citation type="journal article" date="2021" name="BMC Genomics">
        <title>Datura genome reveals duplications of psychoactive alkaloid biosynthetic genes and high mutation rate following tissue culture.</title>
        <authorList>
            <person name="Rajewski A."/>
            <person name="Carter-House D."/>
            <person name="Stajich J."/>
            <person name="Litt A."/>
        </authorList>
    </citation>
    <scope>NUCLEOTIDE SEQUENCE [LARGE SCALE GENOMIC DNA]</scope>
    <source>
        <strain evidence="9">AR-01</strain>
    </source>
</reference>
<dbReference type="Pfam" id="PF08263">
    <property type="entry name" value="LRRNT_2"/>
    <property type="match status" value="1"/>
</dbReference>
<keyword evidence="10" id="KW-1185">Reference proteome</keyword>
<accession>A0ABS8RV45</accession>
<dbReference type="Proteomes" id="UP000823775">
    <property type="component" value="Unassembled WGS sequence"/>
</dbReference>
<comment type="caution">
    <text evidence="9">The sequence shown here is derived from an EMBL/GenBank/DDBJ whole genome shotgun (WGS) entry which is preliminary data.</text>
</comment>
<evidence type="ECO:0000313" key="9">
    <source>
        <dbReference type="EMBL" id="MCD7450578.1"/>
    </source>
</evidence>
<keyword evidence="6" id="KW-0472">Membrane</keyword>
<keyword evidence="2" id="KW-0433">Leucine-rich repeat</keyword>
<keyword evidence="3" id="KW-0812">Transmembrane</keyword>
<dbReference type="PANTHER" id="PTHR27008">
    <property type="entry name" value="OS04G0122200 PROTEIN"/>
    <property type="match status" value="1"/>
</dbReference>
<dbReference type="InterPro" id="IPR000719">
    <property type="entry name" value="Prot_kinase_dom"/>
</dbReference>
<name>A0ABS8RV45_DATST</name>
<evidence type="ECO:0000256" key="2">
    <source>
        <dbReference type="ARBA" id="ARBA00022614"/>
    </source>
</evidence>
<evidence type="ECO:0000256" key="1">
    <source>
        <dbReference type="ARBA" id="ARBA00004370"/>
    </source>
</evidence>
<dbReference type="InterPro" id="IPR011009">
    <property type="entry name" value="Kinase-like_dom_sf"/>
</dbReference>
<dbReference type="InterPro" id="IPR051809">
    <property type="entry name" value="Plant_receptor-like_S/T_kinase"/>
</dbReference>
<keyword evidence="5" id="KW-1133">Transmembrane helix</keyword>
<feature type="domain" description="Protein kinase" evidence="8">
    <location>
        <begin position="204"/>
        <end position="404"/>
    </location>
</feature>
<evidence type="ECO:0000259" key="8">
    <source>
        <dbReference type="SMART" id="SM00220"/>
    </source>
</evidence>
<evidence type="ECO:0000256" key="5">
    <source>
        <dbReference type="ARBA" id="ARBA00022989"/>
    </source>
</evidence>
<protein>
    <recommendedName>
        <fullName evidence="8">Protein kinase domain-containing protein</fullName>
    </recommendedName>
</protein>
<sequence>MKKPIFLLILLFVVQYYSISISVASSNETDQEALLAFRNLVTSRIHFLANNWTKNTSFCSWFGVTCSSRRQRVVALALPDLQLQGTISPSLANLSFLSVLNLGNNNFHGGIPYGIGHLPRLRVIDVQNNQLQGSIPTSLLEIGFDNMTNLLENLVADCILNKKSQPCTADKKKKGKSKDVEKVPEIRTYQLISYHEIQRATNNFDGSNLIGMGSSGSMYRGTLSSGTVVAIKVLDLENEQVCKRFDTECEVMRNVRHRNLVPVITTCSSDCIRAFVLKYMSNGNLENWLYKEDCHLNLHHVRQDNLAYRIYSDKLVLSHFDIRAQCNLSQVYSHKDLLVAILNDAIENTENLPEKSATLYDLETLSTAYFLSVEDVESILRKMPNLRTLRCELSGVDNFQHHALDFPTRLEKLKICLVRNFIAIIPFCISAPNLKNLTVDYVHLVPCQLSNIAQLQNLQVLKLEFVWFGNNKWEVSNGEFPQLKVLKLQNLFLLEEWTVADDAFSYLEHLVFRECEFLKEIPSCFGNSCSLKYIEARARNKFLVKSARDIRDTQVEDYQNSDFDIFIY</sequence>
<dbReference type="SUPFAM" id="SSF56112">
    <property type="entry name" value="Protein kinase-like (PK-like)"/>
    <property type="match status" value="1"/>
</dbReference>
<dbReference type="InterPro" id="IPR001245">
    <property type="entry name" value="Ser-Thr/Tyr_kinase_cat_dom"/>
</dbReference>
<dbReference type="Gene3D" id="3.30.200.20">
    <property type="entry name" value="Phosphorylase Kinase, domain 1"/>
    <property type="match status" value="1"/>
</dbReference>
<evidence type="ECO:0000256" key="6">
    <source>
        <dbReference type="ARBA" id="ARBA00023136"/>
    </source>
</evidence>
<organism evidence="9 10">
    <name type="scientific">Datura stramonium</name>
    <name type="common">Jimsonweed</name>
    <name type="synonym">Common thornapple</name>
    <dbReference type="NCBI Taxonomy" id="4076"/>
    <lineage>
        <taxon>Eukaryota</taxon>
        <taxon>Viridiplantae</taxon>
        <taxon>Streptophyta</taxon>
        <taxon>Embryophyta</taxon>
        <taxon>Tracheophyta</taxon>
        <taxon>Spermatophyta</taxon>
        <taxon>Magnoliopsida</taxon>
        <taxon>eudicotyledons</taxon>
        <taxon>Gunneridae</taxon>
        <taxon>Pentapetalae</taxon>
        <taxon>asterids</taxon>
        <taxon>lamiids</taxon>
        <taxon>Solanales</taxon>
        <taxon>Solanaceae</taxon>
        <taxon>Solanoideae</taxon>
        <taxon>Datureae</taxon>
        <taxon>Datura</taxon>
    </lineage>
</organism>
<evidence type="ECO:0000256" key="3">
    <source>
        <dbReference type="ARBA" id="ARBA00022692"/>
    </source>
</evidence>
<dbReference type="Pfam" id="PF07714">
    <property type="entry name" value="PK_Tyr_Ser-Thr"/>
    <property type="match status" value="1"/>
</dbReference>
<dbReference type="InterPro" id="IPR032675">
    <property type="entry name" value="LRR_dom_sf"/>
</dbReference>